<dbReference type="RefSeq" id="WP_206046598.1">
    <property type="nucleotide sequence ID" value="NZ_VULX01000002.1"/>
</dbReference>
<comment type="caution">
    <text evidence="2">The sequence shown here is derived from an EMBL/GenBank/DDBJ whole genome shotgun (WGS) entry which is preliminary data.</text>
</comment>
<keyword evidence="3" id="KW-1185">Reference proteome</keyword>
<protein>
    <submittedName>
        <fullName evidence="2">MFS transporter</fullName>
    </submittedName>
</protein>
<accession>A0A7X2MWJ2</accession>
<proteinExistence type="predicted"/>
<feature type="transmembrane region" description="Helical" evidence="1">
    <location>
        <begin position="44"/>
        <end position="67"/>
    </location>
</feature>
<reference evidence="2 3" key="1">
    <citation type="submission" date="2019-08" db="EMBL/GenBank/DDBJ databases">
        <title>In-depth cultivation of the pig gut microbiome towards novel bacterial diversity and tailored functional studies.</title>
        <authorList>
            <person name="Wylensek D."/>
            <person name="Hitch T.C.A."/>
            <person name="Clavel T."/>
        </authorList>
    </citation>
    <scope>NUCLEOTIDE SEQUENCE [LARGE SCALE GENOMIC DNA]</scope>
    <source>
        <strain evidence="2 3">WCA-383-APC-5B</strain>
    </source>
</reference>
<evidence type="ECO:0000313" key="2">
    <source>
        <dbReference type="EMBL" id="MSR90396.1"/>
    </source>
</evidence>
<keyword evidence="1" id="KW-1133">Transmembrane helix</keyword>
<dbReference type="EMBL" id="VULX01000002">
    <property type="protein sequence ID" value="MSR90396.1"/>
    <property type="molecule type" value="Genomic_DNA"/>
</dbReference>
<gene>
    <name evidence="2" type="ORF">FYJ33_02935</name>
</gene>
<evidence type="ECO:0000313" key="3">
    <source>
        <dbReference type="Proteomes" id="UP000460287"/>
    </source>
</evidence>
<organism evidence="2 3">
    <name type="scientific">Inconstantimicrobium porci</name>
    <dbReference type="NCBI Taxonomy" id="2652291"/>
    <lineage>
        <taxon>Bacteria</taxon>
        <taxon>Bacillati</taxon>
        <taxon>Bacillota</taxon>
        <taxon>Clostridia</taxon>
        <taxon>Eubacteriales</taxon>
        <taxon>Clostridiaceae</taxon>
        <taxon>Inconstantimicrobium</taxon>
    </lineage>
</organism>
<evidence type="ECO:0000256" key="1">
    <source>
        <dbReference type="SAM" id="Phobius"/>
    </source>
</evidence>
<keyword evidence="1" id="KW-0472">Membrane</keyword>
<dbReference type="AlphaFoldDB" id="A0A7X2MWJ2"/>
<sequence length="78" mass="8541">MNKVFGNVYGPKYYGFLGSFNAVIVIILTPLITSLTKKFRIISVIACGGLLYAVSLAVCGALIMFLLNGMYEKLMNNK</sequence>
<name>A0A7X2MWJ2_9CLOT</name>
<feature type="transmembrane region" description="Helical" evidence="1">
    <location>
        <begin position="13"/>
        <end position="32"/>
    </location>
</feature>
<keyword evidence="1" id="KW-0812">Transmembrane</keyword>
<dbReference type="Proteomes" id="UP000460287">
    <property type="component" value="Unassembled WGS sequence"/>
</dbReference>